<sequence>MYQCFILKVAWVAWTPFKKFYGDWQEAGRMAQSPWDVE</sequence>
<reference evidence="1" key="1">
    <citation type="submission" date="2024-01" db="EMBL/GenBank/DDBJ databases">
        <authorList>
            <person name="Webb A."/>
        </authorList>
    </citation>
    <scope>NUCLEOTIDE SEQUENCE</scope>
    <source>
        <strain evidence="1">Pm1</strain>
    </source>
</reference>
<gene>
    <name evidence="1" type="ORF">PM001_LOCUS19755</name>
</gene>
<evidence type="ECO:0000313" key="2">
    <source>
        <dbReference type="Proteomes" id="UP001162060"/>
    </source>
</evidence>
<comment type="caution">
    <text evidence="1">The sequence shown here is derived from an EMBL/GenBank/DDBJ whole genome shotgun (WGS) entry which is preliminary data.</text>
</comment>
<proteinExistence type="predicted"/>
<name>A0AAV1UMJ4_9STRA</name>
<organism evidence="1 2">
    <name type="scientific">Peronospora matthiolae</name>
    <dbReference type="NCBI Taxonomy" id="2874970"/>
    <lineage>
        <taxon>Eukaryota</taxon>
        <taxon>Sar</taxon>
        <taxon>Stramenopiles</taxon>
        <taxon>Oomycota</taxon>
        <taxon>Peronosporomycetes</taxon>
        <taxon>Peronosporales</taxon>
        <taxon>Peronosporaceae</taxon>
        <taxon>Peronospora</taxon>
    </lineage>
</organism>
<protein>
    <submittedName>
        <fullName evidence="1">Uncharacterized protein</fullName>
    </submittedName>
</protein>
<dbReference type="Proteomes" id="UP001162060">
    <property type="component" value="Unassembled WGS sequence"/>
</dbReference>
<accession>A0AAV1UMJ4</accession>
<dbReference type="EMBL" id="CAKLBY020000213">
    <property type="protein sequence ID" value="CAK7934605.1"/>
    <property type="molecule type" value="Genomic_DNA"/>
</dbReference>
<dbReference type="AlphaFoldDB" id="A0AAV1UMJ4"/>
<evidence type="ECO:0000313" key="1">
    <source>
        <dbReference type="EMBL" id="CAK7934605.1"/>
    </source>
</evidence>